<feature type="transmembrane region" description="Helical" evidence="6">
    <location>
        <begin position="840"/>
        <end position="863"/>
    </location>
</feature>
<dbReference type="PANTHER" id="PTHR22950">
    <property type="entry name" value="AMINO ACID TRANSPORTER"/>
    <property type="match status" value="1"/>
</dbReference>
<dbReference type="Proteomes" id="UP001231518">
    <property type="component" value="Chromosome 26"/>
</dbReference>
<dbReference type="AlphaFoldDB" id="A0AAD7Y899"/>
<comment type="subcellular location">
    <subcellularLocation>
        <location evidence="1">Membrane</location>
        <topology evidence="1">Multi-pass membrane protein</topology>
    </subcellularLocation>
</comment>
<comment type="caution">
    <text evidence="9">The sequence shown here is derived from an EMBL/GenBank/DDBJ whole genome shotgun (WGS) entry which is preliminary data.</text>
</comment>
<keyword evidence="3 6" id="KW-1133">Transmembrane helix</keyword>
<feature type="transmembrane region" description="Helical" evidence="6">
    <location>
        <begin position="634"/>
        <end position="656"/>
    </location>
</feature>
<dbReference type="GO" id="GO:0005774">
    <property type="term" value="C:vacuolar membrane"/>
    <property type="evidence" value="ECO:0007669"/>
    <property type="project" value="TreeGrafter"/>
</dbReference>
<feature type="transmembrane region" description="Helical" evidence="6">
    <location>
        <begin position="765"/>
        <end position="787"/>
    </location>
</feature>
<feature type="compositionally biased region" description="Low complexity" evidence="5">
    <location>
        <begin position="58"/>
        <end position="85"/>
    </location>
</feature>
<feature type="signal peptide" evidence="7">
    <location>
        <begin position="1"/>
        <end position="28"/>
    </location>
</feature>
<proteinExistence type="predicted"/>
<protein>
    <recommendedName>
        <fullName evidence="8">Amino acid transporter transmembrane domain-containing protein</fullName>
    </recommendedName>
</protein>
<keyword evidence="4 6" id="KW-0472">Membrane</keyword>
<feature type="domain" description="Amino acid transporter transmembrane" evidence="8">
    <location>
        <begin position="604"/>
        <end position="878"/>
    </location>
</feature>
<dbReference type="EMBL" id="JARGEI010000029">
    <property type="protein sequence ID" value="KAJ8706057.1"/>
    <property type="molecule type" value="Genomic_DNA"/>
</dbReference>
<dbReference type="PANTHER" id="PTHR22950:SF460">
    <property type="entry name" value="PROTON-COUPLED AMINO ACID TRANSPORTER 4-LIKE PROTEIN"/>
    <property type="match status" value="1"/>
</dbReference>
<gene>
    <name evidence="9" type="ORF">PYW07_010834</name>
</gene>
<evidence type="ECO:0000313" key="10">
    <source>
        <dbReference type="Proteomes" id="UP001231518"/>
    </source>
</evidence>
<evidence type="ECO:0000256" key="7">
    <source>
        <dbReference type="SAM" id="SignalP"/>
    </source>
</evidence>
<evidence type="ECO:0000259" key="8">
    <source>
        <dbReference type="Pfam" id="PF01490"/>
    </source>
</evidence>
<name>A0AAD7Y899_MYTSE</name>
<sequence>MASLVPSLKYLQNVVFLLLVTNILPSLSEEYSGILSNLYKKASDQNRPLILVLDNNANRNSNYNDLESQSSNYKSSNYQSDYQSNRNDNSNSYKKEYQSNSYNSPGNNNYKSSSYSNRNDRLNSYDNDRKDDDKYPFLNLYQLTQQLKDKLSDDRKPKSYNSNSHSSYYHQNDRENRNRNYNADRNSYSNKRYKEDRSNNHNRAIEETTITIEETTITITIEEITITIEETTIIEQVTELITIIRKATEIITIIEETTITIEVTAIIEQTTEETTTTITIEETTIIEQATELIAIIRKATEIITTIEETTITIEVTAIIEQTTELIAIIRKATDLITTTEETTITITIEVTTIIEQTTEVIAIIRKATDLITTIEETTITEQTTELTAIIRKATDLITTIEETTITIIIEETTITIEMHQDGKKDPPQPAGTSEDGSSTPVGTAPSSGPSTVTGASTTTGSTPPATGHFGISMVHGPPIVLGLSDVPSVSSTPSSRAPSPVPGDGMLASATALAGRSATLSSRLRLTRTSGSMVQFRRYSGTTQSTMQRKDPNESSSDSSAFSLNKEVEEYVRKRDASHIYEYYPGTERTVYDYVAERNDMYNTNLVEATAHLIKGSLGAAVLSMHEGYMYGGLWTSVVVTVVIGVLIGYTMYMLIRSAQKMYRRLRIHKLSYPDLAEAAAATAPWTWVRKKSKAFRYTVEIILFLQMCGICCIYHIVIAHTIRQIINSFEIDVPSSFIDIRMYILCTTPLLLPLCLIRSLKLLAPFAMIADIFVALCVCTTIYFSISLALEVTLDQRAAWKDMHGFIRICGLSMYGTSGVCVALPVENNMKQPIYFPRVVQFATAIVIILTVATGFFGYWAWGETCTSPITVHLPNNA</sequence>
<dbReference type="GO" id="GO:0015179">
    <property type="term" value="F:L-amino acid transmembrane transporter activity"/>
    <property type="evidence" value="ECO:0007669"/>
    <property type="project" value="TreeGrafter"/>
</dbReference>
<feature type="compositionally biased region" description="Low complexity" evidence="5">
    <location>
        <begin position="484"/>
        <end position="498"/>
    </location>
</feature>
<feature type="region of interest" description="Disordered" evidence="5">
    <location>
        <begin position="536"/>
        <end position="562"/>
    </location>
</feature>
<reference evidence="9" key="1">
    <citation type="submission" date="2023-03" db="EMBL/GenBank/DDBJ databases">
        <title>Chromosome-level genomes of two armyworms, Mythimna separata and Mythimna loreyi, provide insights into the biosynthesis and reception of sex pheromones.</title>
        <authorList>
            <person name="Zhao H."/>
        </authorList>
    </citation>
    <scope>NUCLEOTIDE SEQUENCE</scope>
    <source>
        <strain evidence="9">BeijingLab</strain>
        <tissue evidence="9">Pupa</tissue>
    </source>
</reference>
<keyword evidence="2 6" id="KW-0812">Transmembrane</keyword>
<feature type="transmembrane region" description="Helical" evidence="6">
    <location>
        <begin position="741"/>
        <end position="758"/>
    </location>
</feature>
<feature type="region of interest" description="Disordered" evidence="5">
    <location>
        <begin position="58"/>
        <end position="133"/>
    </location>
</feature>
<feature type="transmembrane region" description="Helical" evidence="6">
    <location>
        <begin position="807"/>
        <end position="828"/>
    </location>
</feature>
<keyword evidence="7" id="KW-0732">Signal</keyword>
<feature type="region of interest" description="Disordered" evidence="5">
    <location>
        <begin position="149"/>
        <end position="199"/>
    </location>
</feature>
<keyword evidence="10" id="KW-1185">Reference proteome</keyword>
<dbReference type="Pfam" id="PF01490">
    <property type="entry name" value="Aa_trans"/>
    <property type="match status" value="1"/>
</dbReference>
<evidence type="ECO:0000313" key="9">
    <source>
        <dbReference type="EMBL" id="KAJ8706057.1"/>
    </source>
</evidence>
<feature type="chain" id="PRO_5042267939" description="Amino acid transporter transmembrane domain-containing protein" evidence="7">
    <location>
        <begin position="29"/>
        <end position="879"/>
    </location>
</feature>
<accession>A0AAD7Y899</accession>
<feature type="transmembrane region" description="Helical" evidence="6">
    <location>
        <begin position="698"/>
        <end position="721"/>
    </location>
</feature>
<feature type="compositionally biased region" description="Low complexity" evidence="5">
    <location>
        <begin position="159"/>
        <end position="170"/>
    </location>
</feature>
<feature type="region of interest" description="Disordered" evidence="5">
    <location>
        <begin position="419"/>
        <end position="507"/>
    </location>
</feature>
<feature type="compositionally biased region" description="Polar residues" evidence="5">
    <location>
        <begin position="179"/>
        <end position="190"/>
    </location>
</feature>
<feature type="compositionally biased region" description="Polar residues" evidence="5">
    <location>
        <begin position="430"/>
        <end position="441"/>
    </location>
</feature>
<feature type="compositionally biased region" description="Low complexity" evidence="5">
    <location>
        <begin position="98"/>
        <end position="117"/>
    </location>
</feature>
<evidence type="ECO:0000256" key="3">
    <source>
        <dbReference type="ARBA" id="ARBA00022989"/>
    </source>
</evidence>
<evidence type="ECO:0000256" key="1">
    <source>
        <dbReference type="ARBA" id="ARBA00004141"/>
    </source>
</evidence>
<feature type="compositionally biased region" description="Low complexity" evidence="5">
    <location>
        <begin position="445"/>
        <end position="467"/>
    </location>
</feature>
<feature type="compositionally biased region" description="Basic and acidic residues" evidence="5">
    <location>
        <begin position="118"/>
        <end position="133"/>
    </location>
</feature>
<evidence type="ECO:0000256" key="6">
    <source>
        <dbReference type="SAM" id="Phobius"/>
    </source>
</evidence>
<evidence type="ECO:0000256" key="4">
    <source>
        <dbReference type="ARBA" id="ARBA00023136"/>
    </source>
</evidence>
<dbReference type="InterPro" id="IPR013057">
    <property type="entry name" value="AA_transpt_TM"/>
</dbReference>
<evidence type="ECO:0000256" key="5">
    <source>
        <dbReference type="SAM" id="MobiDB-lite"/>
    </source>
</evidence>
<organism evidence="9 10">
    <name type="scientific">Mythimna separata</name>
    <name type="common">Oriental armyworm</name>
    <name type="synonym">Pseudaletia separata</name>
    <dbReference type="NCBI Taxonomy" id="271217"/>
    <lineage>
        <taxon>Eukaryota</taxon>
        <taxon>Metazoa</taxon>
        <taxon>Ecdysozoa</taxon>
        <taxon>Arthropoda</taxon>
        <taxon>Hexapoda</taxon>
        <taxon>Insecta</taxon>
        <taxon>Pterygota</taxon>
        <taxon>Neoptera</taxon>
        <taxon>Endopterygota</taxon>
        <taxon>Lepidoptera</taxon>
        <taxon>Glossata</taxon>
        <taxon>Ditrysia</taxon>
        <taxon>Noctuoidea</taxon>
        <taxon>Noctuidae</taxon>
        <taxon>Noctuinae</taxon>
        <taxon>Hadenini</taxon>
        <taxon>Mythimna</taxon>
    </lineage>
</organism>
<evidence type="ECO:0000256" key="2">
    <source>
        <dbReference type="ARBA" id="ARBA00022692"/>
    </source>
</evidence>